<dbReference type="AlphaFoldDB" id="A0A645BB47"/>
<comment type="caution">
    <text evidence="1">The sequence shown here is derived from an EMBL/GenBank/DDBJ whole genome shotgun (WGS) entry which is preliminary data.</text>
</comment>
<organism evidence="1">
    <name type="scientific">bioreactor metagenome</name>
    <dbReference type="NCBI Taxonomy" id="1076179"/>
    <lineage>
        <taxon>unclassified sequences</taxon>
        <taxon>metagenomes</taxon>
        <taxon>ecological metagenomes</taxon>
    </lineage>
</organism>
<proteinExistence type="predicted"/>
<evidence type="ECO:0008006" key="2">
    <source>
        <dbReference type="Google" id="ProtNLM"/>
    </source>
</evidence>
<evidence type="ECO:0000313" key="1">
    <source>
        <dbReference type="EMBL" id="MPM61881.1"/>
    </source>
</evidence>
<gene>
    <name evidence="1" type="ORF">SDC9_108744</name>
</gene>
<accession>A0A645BB47</accession>
<dbReference type="EMBL" id="VSSQ01018571">
    <property type="protein sequence ID" value="MPM61881.1"/>
    <property type="molecule type" value="Genomic_DNA"/>
</dbReference>
<protein>
    <recommendedName>
        <fullName evidence="2">GntR C-terminal domain-containing protein</fullName>
    </recommendedName>
</protein>
<reference evidence="1" key="1">
    <citation type="submission" date="2019-08" db="EMBL/GenBank/DDBJ databases">
        <authorList>
            <person name="Kucharzyk K."/>
            <person name="Murdoch R.W."/>
            <person name="Higgins S."/>
            <person name="Loffler F."/>
        </authorList>
    </citation>
    <scope>NUCLEOTIDE SEQUENCE</scope>
</reference>
<sequence>MHTERLWHYSEQYIDSMDLFTNTLDNILKAIKEKNYEAVEKYARDHIDDFVEKIKQQML</sequence>
<name>A0A645BB47_9ZZZZ</name>